<dbReference type="PANTHER" id="PTHR34961:SF1">
    <property type="entry name" value="ROOT MERISTEM GROWTH FACTOR 10"/>
    <property type="match status" value="1"/>
</dbReference>
<feature type="region of interest" description="Disordered" evidence="1">
    <location>
        <begin position="104"/>
        <end position="123"/>
    </location>
</feature>
<evidence type="ECO:0000313" key="2">
    <source>
        <dbReference type="EMBL" id="PPS11860.1"/>
    </source>
</evidence>
<dbReference type="Proteomes" id="UP000239757">
    <property type="component" value="Unassembled WGS sequence"/>
</dbReference>
<dbReference type="OrthoDB" id="689613at2759"/>
<gene>
    <name evidence="2" type="ORF">GOBAR_AA08783</name>
</gene>
<reference evidence="2 3" key="1">
    <citation type="submission" date="2015-01" db="EMBL/GenBank/DDBJ databases">
        <title>Genome of allotetraploid Gossypium barbadense reveals genomic plasticity and fiber elongation in cotton evolution.</title>
        <authorList>
            <person name="Chen X."/>
            <person name="Liu X."/>
            <person name="Zhao B."/>
            <person name="Zheng H."/>
            <person name="Hu Y."/>
            <person name="Lu G."/>
            <person name="Yang C."/>
            <person name="Chen J."/>
            <person name="Shan C."/>
            <person name="Zhang L."/>
            <person name="Zhou Y."/>
            <person name="Wang L."/>
            <person name="Guo W."/>
            <person name="Bai Y."/>
            <person name="Ruan J."/>
            <person name="Shangguan X."/>
            <person name="Mao Y."/>
            <person name="Jiang J."/>
            <person name="Zhu Y."/>
            <person name="Lei J."/>
            <person name="Kang H."/>
            <person name="Chen S."/>
            <person name="He X."/>
            <person name="Wang R."/>
            <person name="Wang Y."/>
            <person name="Chen J."/>
            <person name="Wang L."/>
            <person name="Yu S."/>
            <person name="Wang B."/>
            <person name="Wei J."/>
            <person name="Song S."/>
            <person name="Lu X."/>
            <person name="Gao Z."/>
            <person name="Gu W."/>
            <person name="Deng X."/>
            <person name="Ma D."/>
            <person name="Wang S."/>
            <person name="Liang W."/>
            <person name="Fang L."/>
            <person name="Cai C."/>
            <person name="Zhu X."/>
            <person name="Zhou B."/>
            <person name="Zhang Y."/>
            <person name="Chen Z."/>
            <person name="Xu S."/>
            <person name="Zhu R."/>
            <person name="Wang S."/>
            <person name="Zhang T."/>
            <person name="Zhao G."/>
        </authorList>
    </citation>
    <scope>NUCLEOTIDE SEQUENCE [LARGE SCALE GENOMIC DNA]</scope>
    <source>
        <strain evidence="3">cv. Xinhai21</strain>
        <tissue evidence="2">Leaf</tissue>
    </source>
</reference>
<proteinExistence type="predicted"/>
<sequence length="123" mass="14031">MASKSKLWVNCIPRPRKAQLARSPHLIPLLQIYHQTITYYYIISLNNMPQKKLHTLTKIDVDGVKFKTGEKEKDKTGPGAIQTNNKHGDSVSWKVPHRKHGEKLSGFINLDYSPPKTHPPSHN</sequence>
<dbReference type="InterPro" id="IPR053313">
    <property type="entry name" value="RGF"/>
</dbReference>
<organism evidence="2 3">
    <name type="scientific">Gossypium barbadense</name>
    <name type="common">Sea Island cotton</name>
    <name type="synonym">Hibiscus barbadensis</name>
    <dbReference type="NCBI Taxonomy" id="3634"/>
    <lineage>
        <taxon>Eukaryota</taxon>
        <taxon>Viridiplantae</taxon>
        <taxon>Streptophyta</taxon>
        <taxon>Embryophyta</taxon>
        <taxon>Tracheophyta</taxon>
        <taxon>Spermatophyta</taxon>
        <taxon>Magnoliopsida</taxon>
        <taxon>eudicotyledons</taxon>
        <taxon>Gunneridae</taxon>
        <taxon>Pentapetalae</taxon>
        <taxon>rosids</taxon>
        <taxon>malvids</taxon>
        <taxon>Malvales</taxon>
        <taxon>Malvaceae</taxon>
        <taxon>Malvoideae</taxon>
        <taxon>Gossypium</taxon>
    </lineage>
</organism>
<feature type="region of interest" description="Disordered" evidence="1">
    <location>
        <begin position="69"/>
        <end position="97"/>
    </location>
</feature>
<accession>A0A2P5Y8D0</accession>
<evidence type="ECO:0000313" key="3">
    <source>
        <dbReference type="Proteomes" id="UP000239757"/>
    </source>
</evidence>
<dbReference type="PANTHER" id="PTHR34961">
    <property type="entry name" value="TRANSMEMBRANE PROTEIN"/>
    <property type="match status" value="1"/>
</dbReference>
<protein>
    <submittedName>
        <fullName evidence="2">Uncharacterized protein</fullName>
    </submittedName>
</protein>
<dbReference type="AlphaFoldDB" id="A0A2P5Y8D0"/>
<dbReference type="EMBL" id="KZ663541">
    <property type="protein sequence ID" value="PPS11860.1"/>
    <property type="molecule type" value="Genomic_DNA"/>
</dbReference>
<name>A0A2P5Y8D0_GOSBA</name>
<evidence type="ECO:0000256" key="1">
    <source>
        <dbReference type="SAM" id="MobiDB-lite"/>
    </source>
</evidence>